<accession>A0A151WYR8</accession>
<organism evidence="1 2">
    <name type="scientific">Mycetomoellerius zeteki</name>
    <dbReference type="NCBI Taxonomy" id="64791"/>
    <lineage>
        <taxon>Eukaryota</taxon>
        <taxon>Metazoa</taxon>
        <taxon>Ecdysozoa</taxon>
        <taxon>Arthropoda</taxon>
        <taxon>Hexapoda</taxon>
        <taxon>Insecta</taxon>
        <taxon>Pterygota</taxon>
        <taxon>Neoptera</taxon>
        <taxon>Endopterygota</taxon>
        <taxon>Hymenoptera</taxon>
        <taxon>Apocrita</taxon>
        <taxon>Aculeata</taxon>
        <taxon>Formicoidea</taxon>
        <taxon>Formicidae</taxon>
        <taxon>Myrmicinae</taxon>
        <taxon>Mycetomoellerius</taxon>
    </lineage>
</organism>
<name>A0A151WYR8_9HYME</name>
<reference evidence="1 2" key="1">
    <citation type="submission" date="2015-09" db="EMBL/GenBank/DDBJ databases">
        <title>Trachymyrmex zeteki WGS genome.</title>
        <authorList>
            <person name="Nygaard S."/>
            <person name="Hu H."/>
            <person name="Boomsma J."/>
            <person name="Zhang G."/>
        </authorList>
    </citation>
    <scope>NUCLEOTIDE SEQUENCE [LARGE SCALE GENOMIC DNA]</scope>
    <source>
        <strain evidence="1">Tzet28-1</strain>
        <tissue evidence="1">Whole body</tissue>
    </source>
</reference>
<sequence>MTSSDAALMNICTIIFQDGEGAGDARSLLLTAGPHYYANNTSSSRNDLFVRVFMTKYIK</sequence>
<dbReference type="Proteomes" id="UP000075809">
    <property type="component" value="Unassembled WGS sequence"/>
</dbReference>
<gene>
    <name evidence="1" type="ORF">ALC60_07995</name>
</gene>
<dbReference type="AlphaFoldDB" id="A0A151WYR8"/>
<proteinExistence type="predicted"/>
<evidence type="ECO:0000313" key="2">
    <source>
        <dbReference type="Proteomes" id="UP000075809"/>
    </source>
</evidence>
<dbReference type="EMBL" id="KQ982650">
    <property type="protein sequence ID" value="KYQ52917.1"/>
    <property type="molecule type" value="Genomic_DNA"/>
</dbReference>
<keyword evidence="2" id="KW-1185">Reference proteome</keyword>
<evidence type="ECO:0000313" key="1">
    <source>
        <dbReference type="EMBL" id="KYQ52917.1"/>
    </source>
</evidence>
<protein>
    <submittedName>
        <fullName evidence="1">Uncharacterized protein</fullName>
    </submittedName>
</protein>